<dbReference type="RefSeq" id="WP_048822083.1">
    <property type="nucleotide sequence ID" value="NZ_JARAVA010000640.1"/>
</dbReference>
<protein>
    <submittedName>
        <fullName evidence="1">Uncharacterized protein</fullName>
    </submittedName>
</protein>
<name>A0AAE8W8V4_9ACTN</name>
<evidence type="ECO:0000313" key="1">
    <source>
        <dbReference type="EMBL" id="TQE38476.1"/>
    </source>
</evidence>
<organism evidence="1 2">
    <name type="scientific">Streptomyces ipomoeae</name>
    <dbReference type="NCBI Taxonomy" id="103232"/>
    <lineage>
        <taxon>Bacteria</taxon>
        <taxon>Bacillati</taxon>
        <taxon>Actinomycetota</taxon>
        <taxon>Actinomycetes</taxon>
        <taxon>Kitasatosporales</taxon>
        <taxon>Streptomycetaceae</taxon>
        <taxon>Streptomyces</taxon>
    </lineage>
</organism>
<dbReference type="AlphaFoldDB" id="A0AAE8W8V4"/>
<proteinExistence type="predicted"/>
<sequence>MSIVSLVLFLIPVVLGLADLVRAVAVPGAPECPGIALDEVGEEHPGPMRPGFTCHLYDDWTTMRPTGTRTFEQQKNAQDAERDDHYARALGYIAYGIAGLVVVAAARGTRPALPSWWRGNRPSS</sequence>
<reference evidence="1 2" key="1">
    <citation type="submission" date="2019-03" db="EMBL/GenBank/DDBJ databases">
        <title>Comparative genomic analyses of the sweetpotato soil rot pathogen, Streptomyces ipomoeae.</title>
        <authorList>
            <person name="Ruschel Soares N."/>
            <person name="Badger J.H."/>
            <person name="Huguet-Tapia J.C."/>
            <person name="Clark C.A."/>
            <person name="Pettis G.S."/>
        </authorList>
    </citation>
    <scope>NUCLEOTIDE SEQUENCE [LARGE SCALE GENOMIC DNA]</scope>
    <source>
        <strain evidence="1 2">88-35</strain>
    </source>
</reference>
<dbReference type="EMBL" id="SPAZ01000045">
    <property type="protein sequence ID" value="TQE38476.1"/>
    <property type="molecule type" value="Genomic_DNA"/>
</dbReference>
<comment type="caution">
    <text evidence="1">The sequence shown here is derived from an EMBL/GenBank/DDBJ whole genome shotgun (WGS) entry which is preliminary data.</text>
</comment>
<accession>A0AAE8W8V4</accession>
<dbReference type="Proteomes" id="UP000318720">
    <property type="component" value="Unassembled WGS sequence"/>
</dbReference>
<gene>
    <name evidence="1" type="ORF">Sipo8835_05055</name>
</gene>
<evidence type="ECO:0000313" key="2">
    <source>
        <dbReference type="Proteomes" id="UP000318720"/>
    </source>
</evidence>